<feature type="signal peptide" evidence="1">
    <location>
        <begin position="1"/>
        <end position="22"/>
    </location>
</feature>
<gene>
    <name evidence="2" type="ORF">RI129_009936</name>
</gene>
<sequence>MTSSICVWFAVILIAIIHISFAQSEDGKIEIKQKSLHAGFFGDASSNINNDVKGAIVLKSNLPLSAQTQLAATLTQIYQNTADPMQRLQQFQTASTRMYSMYWSVVSNFENITFYYKYYIYLQIYNDHVLAFGLS</sequence>
<name>A0AAN7VDH5_9COLE</name>
<evidence type="ECO:0000256" key="1">
    <source>
        <dbReference type="SAM" id="SignalP"/>
    </source>
</evidence>
<dbReference type="EMBL" id="JAVRBK010000007">
    <property type="protein sequence ID" value="KAK5641389.1"/>
    <property type="molecule type" value="Genomic_DNA"/>
</dbReference>
<accession>A0AAN7VDH5</accession>
<reference evidence="2 3" key="1">
    <citation type="journal article" date="2024" name="Insects">
        <title>An Improved Chromosome-Level Genome Assembly of the Firefly Pyrocoelia pectoralis.</title>
        <authorList>
            <person name="Fu X."/>
            <person name="Meyer-Rochow V.B."/>
            <person name="Ballantyne L."/>
            <person name="Zhu X."/>
        </authorList>
    </citation>
    <scope>NUCLEOTIDE SEQUENCE [LARGE SCALE GENOMIC DNA]</scope>
    <source>
        <strain evidence="2">XCY_ONT2</strain>
    </source>
</reference>
<keyword evidence="3" id="KW-1185">Reference proteome</keyword>
<evidence type="ECO:0000313" key="3">
    <source>
        <dbReference type="Proteomes" id="UP001329430"/>
    </source>
</evidence>
<comment type="caution">
    <text evidence="2">The sequence shown here is derived from an EMBL/GenBank/DDBJ whole genome shotgun (WGS) entry which is preliminary data.</text>
</comment>
<keyword evidence="1" id="KW-0732">Signal</keyword>
<protein>
    <submittedName>
        <fullName evidence="2">Uncharacterized protein</fullName>
    </submittedName>
</protein>
<proteinExistence type="predicted"/>
<feature type="chain" id="PRO_5042964689" evidence="1">
    <location>
        <begin position="23"/>
        <end position="135"/>
    </location>
</feature>
<dbReference type="Proteomes" id="UP001329430">
    <property type="component" value="Chromosome 7"/>
</dbReference>
<evidence type="ECO:0000313" key="2">
    <source>
        <dbReference type="EMBL" id="KAK5641389.1"/>
    </source>
</evidence>
<organism evidence="2 3">
    <name type="scientific">Pyrocoelia pectoralis</name>
    <dbReference type="NCBI Taxonomy" id="417401"/>
    <lineage>
        <taxon>Eukaryota</taxon>
        <taxon>Metazoa</taxon>
        <taxon>Ecdysozoa</taxon>
        <taxon>Arthropoda</taxon>
        <taxon>Hexapoda</taxon>
        <taxon>Insecta</taxon>
        <taxon>Pterygota</taxon>
        <taxon>Neoptera</taxon>
        <taxon>Endopterygota</taxon>
        <taxon>Coleoptera</taxon>
        <taxon>Polyphaga</taxon>
        <taxon>Elateriformia</taxon>
        <taxon>Elateroidea</taxon>
        <taxon>Lampyridae</taxon>
        <taxon>Lampyrinae</taxon>
        <taxon>Pyrocoelia</taxon>
    </lineage>
</organism>
<dbReference type="AlphaFoldDB" id="A0AAN7VDH5"/>